<sequence>MAATRAPPPPATATATTTTRINATRPENLAPSAKRTSKAQLLQQYLDLLPLKPAPESYLDSLRSALHLPQSHLSPATTRVDAQWDPLTLSVWVTNDAHMTRLWRQGFFGKGFLSRSEPSWRRRVDNRRAHLDGRQKRLTAEEVTALRRIERKGTKLAKKLERDAERLLAASTAASAVGSPAPAVSPLPDLAPRLEQVAEEQERAGDNLDVKDKGKGKEVPTPTTTAAAAADDDDEADEQDPPPPAWQLDAEHSQLQPEEAFFLIFALDALSLTVADPLASPSPSGSPASPPPRLSILSSFRLFLQSACPSLPPTLNPPSGPDPRLARLDSPFLLSYAVYHHYRSMSWVVRSGVKFCVDWVLYGQGGPVGGHAEFAVLVLPTYVDPADAASNPFRSHSALALHQAGSGGATGELEHLEGEGERKNSWRWFHTVNRVCSGVKKTLVLAHVVIPPLSSLPATHSDPEWVARHPAQALARLEVREVVVRRFLAGRMRD</sequence>
<evidence type="ECO:0000256" key="5">
    <source>
        <dbReference type="PIRSR" id="PIRSR011789-1"/>
    </source>
</evidence>
<keyword evidence="8" id="KW-0255">Endonuclease</keyword>
<feature type="compositionally biased region" description="Basic and acidic residues" evidence="6">
    <location>
        <begin position="200"/>
        <end position="218"/>
    </location>
</feature>
<feature type="region of interest" description="Disordered" evidence="6">
    <location>
        <begin position="196"/>
        <end position="248"/>
    </location>
</feature>
<comment type="caution">
    <text evidence="8">The sequence shown here is derived from an EMBL/GenBank/DDBJ whole genome shotgun (WGS) entry which is preliminary data.</text>
</comment>
<feature type="compositionally biased region" description="Low complexity" evidence="6">
    <location>
        <begin position="220"/>
        <end position="229"/>
    </location>
</feature>
<organism evidence="8 9">
    <name type="scientific">Rhodotorula diobovata</name>
    <dbReference type="NCBI Taxonomy" id="5288"/>
    <lineage>
        <taxon>Eukaryota</taxon>
        <taxon>Fungi</taxon>
        <taxon>Dikarya</taxon>
        <taxon>Basidiomycota</taxon>
        <taxon>Pucciniomycotina</taxon>
        <taxon>Microbotryomycetes</taxon>
        <taxon>Sporidiobolales</taxon>
        <taxon>Sporidiobolaceae</taxon>
        <taxon>Rhodotorula</taxon>
    </lineage>
</organism>
<comment type="function">
    <text evidence="4">Constitutes one of the two catalytic subunit of the tRNA-splicing endonuclease complex, a complex responsible for identification and cleavage of the splice sites in pre-tRNA. It cleaves pre-tRNA at the 5'- and 3'-splice sites to release the intron. The products are an intron and two tRNA half-molecules bearing 2',3'-cyclic phosphate and 5'-OH termini. There are no conserved sequences at the splice sites, but the intron is invariably located at the same site in the gene, placing the splice sites an invariant distance from the constant structural features of the tRNA body.</text>
</comment>
<dbReference type="PIRSF" id="PIRSF011789">
    <property type="entry name" value="tRNA_splic_SEN2"/>
    <property type="match status" value="1"/>
</dbReference>
<dbReference type="GO" id="GO:0000379">
    <property type="term" value="P:tRNA-type intron splice site recognition and cleavage"/>
    <property type="evidence" value="ECO:0007669"/>
    <property type="project" value="TreeGrafter"/>
</dbReference>
<evidence type="ECO:0000313" key="8">
    <source>
        <dbReference type="EMBL" id="TNY24336.1"/>
    </source>
</evidence>
<evidence type="ECO:0000256" key="2">
    <source>
        <dbReference type="ARBA" id="ARBA00022694"/>
    </source>
</evidence>
<dbReference type="InterPro" id="IPR011856">
    <property type="entry name" value="tRNA_endonuc-like_dom_sf"/>
</dbReference>
<dbReference type="GO" id="GO:0003676">
    <property type="term" value="F:nucleic acid binding"/>
    <property type="evidence" value="ECO:0007669"/>
    <property type="project" value="InterPro"/>
</dbReference>
<protein>
    <recommendedName>
        <fullName evidence="4">tRNA-splicing endonuclease subunit Sen2</fullName>
        <ecNumber evidence="4">4.6.1.16</ecNumber>
    </recommendedName>
</protein>
<feature type="region of interest" description="Disordered" evidence="6">
    <location>
        <begin position="1"/>
        <end position="23"/>
    </location>
</feature>
<dbReference type="AlphaFoldDB" id="A0A5C5G776"/>
<dbReference type="InterPro" id="IPR016589">
    <property type="entry name" value="tRNA_splic_SEN2"/>
</dbReference>
<dbReference type="Gene3D" id="3.40.1350.10">
    <property type="match status" value="1"/>
</dbReference>
<dbReference type="STRING" id="5288.A0A5C5G776"/>
<feature type="active site" evidence="5">
    <location>
        <position position="362"/>
    </location>
</feature>
<dbReference type="EMBL" id="SOZI01000003">
    <property type="protein sequence ID" value="TNY24336.1"/>
    <property type="molecule type" value="Genomic_DNA"/>
</dbReference>
<dbReference type="GO" id="GO:0000213">
    <property type="term" value="F:tRNA-intron lyase activity"/>
    <property type="evidence" value="ECO:0007669"/>
    <property type="project" value="UniProtKB-UniRule"/>
</dbReference>
<evidence type="ECO:0000256" key="1">
    <source>
        <dbReference type="ARBA" id="ARBA00008078"/>
    </source>
</evidence>
<accession>A0A5C5G776</accession>
<reference evidence="8 9" key="1">
    <citation type="submission" date="2019-03" db="EMBL/GenBank/DDBJ databases">
        <title>Rhodosporidium diobovatum UCD-FST 08-225 genome sequencing, assembly, and annotation.</title>
        <authorList>
            <person name="Fakankun I.U."/>
            <person name="Fristensky B."/>
            <person name="Levin D.B."/>
        </authorList>
    </citation>
    <scope>NUCLEOTIDE SEQUENCE [LARGE SCALE GENOMIC DNA]</scope>
    <source>
        <strain evidence="8 9">UCD-FST 08-225</strain>
    </source>
</reference>
<feature type="compositionally biased region" description="Pro residues" evidence="6">
    <location>
        <begin position="1"/>
        <end position="11"/>
    </location>
</feature>
<dbReference type="InterPro" id="IPR006676">
    <property type="entry name" value="tRNA_splic"/>
</dbReference>
<proteinExistence type="inferred from homology"/>
<dbReference type="Pfam" id="PF01974">
    <property type="entry name" value="tRNA_int_endo"/>
    <property type="match status" value="1"/>
</dbReference>
<dbReference type="PANTHER" id="PTHR21227">
    <property type="entry name" value="TRNA-SPLICING ENDONUCLEASE SUBUNIT SEN2"/>
    <property type="match status" value="1"/>
</dbReference>
<feature type="active site" evidence="5">
    <location>
        <position position="441"/>
    </location>
</feature>
<keyword evidence="3 4" id="KW-0456">Lyase</keyword>
<name>A0A5C5G776_9BASI</name>
<keyword evidence="2 4" id="KW-0819">tRNA processing</keyword>
<evidence type="ECO:0000256" key="4">
    <source>
        <dbReference type="PIRNR" id="PIRNR011789"/>
    </source>
</evidence>
<feature type="compositionally biased region" description="Low complexity" evidence="6">
    <location>
        <begin position="12"/>
        <end position="23"/>
    </location>
</feature>
<dbReference type="InterPro" id="IPR036167">
    <property type="entry name" value="tRNA_intron_Endo_cat-like_sf"/>
</dbReference>
<dbReference type="InterPro" id="IPR006677">
    <property type="entry name" value="tRNA_intron_Endonuc_cat-like"/>
</dbReference>
<dbReference type="GO" id="GO:0005737">
    <property type="term" value="C:cytoplasm"/>
    <property type="evidence" value="ECO:0007669"/>
    <property type="project" value="TreeGrafter"/>
</dbReference>
<comment type="similarity">
    <text evidence="1 4">Belongs to the tRNA-intron endonuclease family.</text>
</comment>
<dbReference type="Proteomes" id="UP000311382">
    <property type="component" value="Unassembled WGS sequence"/>
</dbReference>
<feature type="compositionally biased region" description="Acidic residues" evidence="6">
    <location>
        <begin position="230"/>
        <end position="240"/>
    </location>
</feature>
<dbReference type="CDD" id="cd22363">
    <property type="entry name" value="tRNA-intron_lyase_C"/>
    <property type="match status" value="1"/>
</dbReference>
<dbReference type="PANTHER" id="PTHR21227:SF0">
    <property type="entry name" value="TRNA-SPLICING ENDONUCLEASE SUBUNIT SEN2"/>
    <property type="match status" value="1"/>
</dbReference>
<dbReference type="EC" id="4.6.1.16" evidence="4"/>
<gene>
    <name evidence="8" type="ORF">DMC30DRAFT_345940</name>
</gene>
<evidence type="ECO:0000259" key="7">
    <source>
        <dbReference type="Pfam" id="PF01974"/>
    </source>
</evidence>
<evidence type="ECO:0000313" key="9">
    <source>
        <dbReference type="Proteomes" id="UP000311382"/>
    </source>
</evidence>
<feature type="active site" evidence="5">
    <location>
        <position position="371"/>
    </location>
</feature>
<evidence type="ECO:0000256" key="6">
    <source>
        <dbReference type="SAM" id="MobiDB-lite"/>
    </source>
</evidence>
<dbReference type="OrthoDB" id="10249562at2759"/>
<evidence type="ECO:0000256" key="3">
    <source>
        <dbReference type="ARBA" id="ARBA00023239"/>
    </source>
</evidence>
<keyword evidence="9" id="KW-1185">Reference proteome</keyword>
<dbReference type="SUPFAM" id="SSF53032">
    <property type="entry name" value="tRNA-intron endonuclease catalytic domain-like"/>
    <property type="match status" value="1"/>
</dbReference>
<keyword evidence="8" id="KW-0378">Hydrolase</keyword>
<keyword evidence="8" id="KW-0540">Nuclease</keyword>
<feature type="domain" description="tRNA intron endonuclease catalytic" evidence="7">
    <location>
        <begin position="332"/>
        <end position="448"/>
    </location>
</feature>
<dbReference type="GO" id="GO:0000214">
    <property type="term" value="C:tRNA-intron endonuclease complex"/>
    <property type="evidence" value="ECO:0007669"/>
    <property type="project" value="UniProtKB-UniRule"/>
</dbReference>